<protein>
    <submittedName>
        <fullName evidence="2">Uncharacterized protein</fullName>
    </submittedName>
</protein>
<gene>
    <name evidence="2" type="ORF">SMN809_LOCUS39281</name>
    <name evidence="3" type="ORF">SMN809_LOCUS65516</name>
</gene>
<dbReference type="Proteomes" id="UP000676336">
    <property type="component" value="Unassembled WGS sequence"/>
</dbReference>
<proteinExistence type="predicted"/>
<dbReference type="EMBL" id="CAJOBI010105023">
    <property type="protein sequence ID" value="CAF4606233.1"/>
    <property type="molecule type" value="Genomic_DNA"/>
</dbReference>
<dbReference type="AlphaFoldDB" id="A0A8S2ZDJ5"/>
<dbReference type="EMBL" id="CAJOBI010311474">
    <property type="protein sequence ID" value="CAF5170815.1"/>
    <property type="molecule type" value="Genomic_DNA"/>
</dbReference>
<reference evidence="2" key="1">
    <citation type="submission" date="2021-02" db="EMBL/GenBank/DDBJ databases">
        <authorList>
            <person name="Nowell W R."/>
        </authorList>
    </citation>
    <scope>NUCLEOTIDE SEQUENCE</scope>
</reference>
<organism evidence="2 4">
    <name type="scientific">Rotaria magnacalcarata</name>
    <dbReference type="NCBI Taxonomy" id="392030"/>
    <lineage>
        <taxon>Eukaryota</taxon>
        <taxon>Metazoa</taxon>
        <taxon>Spiralia</taxon>
        <taxon>Gnathifera</taxon>
        <taxon>Rotifera</taxon>
        <taxon>Eurotatoria</taxon>
        <taxon>Bdelloidea</taxon>
        <taxon>Philodinida</taxon>
        <taxon>Philodinidae</taxon>
        <taxon>Rotaria</taxon>
    </lineage>
</organism>
<accession>A0A8S2ZDJ5</accession>
<sequence>MTHRKRKSDVSEYTRDEVELPNEKRSKVESNTNDLLLLNDTHYIETDYQTVFQTIA</sequence>
<feature type="region of interest" description="Disordered" evidence="1">
    <location>
        <begin position="1"/>
        <end position="27"/>
    </location>
</feature>
<evidence type="ECO:0000313" key="2">
    <source>
        <dbReference type="EMBL" id="CAF4606233.1"/>
    </source>
</evidence>
<evidence type="ECO:0000313" key="3">
    <source>
        <dbReference type="EMBL" id="CAF5170815.1"/>
    </source>
</evidence>
<name>A0A8S2ZDJ5_9BILA</name>
<evidence type="ECO:0000313" key="4">
    <source>
        <dbReference type="Proteomes" id="UP000676336"/>
    </source>
</evidence>
<comment type="caution">
    <text evidence="2">The sequence shown here is derived from an EMBL/GenBank/DDBJ whole genome shotgun (WGS) entry which is preliminary data.</text>
</comment>
<feature type="non-terminal residue" evidence="2">
    <location>
        <position position="56"/>
    </location>
</feature>
<feature type="compositionally biased region" description="Basic and acidic residues" evidence="1">
    <location>
        <begin position="8"/>
        <end position="27"/>
    </location>
</feature>
<evidence type="ECO:0000256" key="1">
    <source>
        <dbReference type="SAM" id="MobiDB-lite"/>
    </source>
</evidence>